<dbReference type="InterPro" id="IPR050333">
    <property type="entry name" value="SLRP"/>
</dbReference>
<evidence type="ECO:0000256" key="2">
    <source>
        <dbReference type="ARBA" id="ARBA00022737"/>
    </source>
</evidence>
<dbReference type="InterPro" id="IPR003591">
    <property type="entry name" value="Leu-rich_rpt_typical-subtyp"/>
</dbReference>
<dbReference type="GO" id="GO:0005615">
    <property type="term" value="C:extracellular space"/>
    <property type="evidence" value="ECO:0007669"/>
    <property type="project" value="TreeGrafter"/>
</dbReference>
<dbReference type="PRINTS" id="PR00019">
    <property type="entry name" value="LEURICHRPT"/>
</dbReference>
<sequence length="703" mass="77163">MESAKSNLIVEKPGRYYRKQGDLVGISSKTAELGLAMRLSLLLLLLLLSGPPPTPGMEDAAFPHMGESSQPPPRACPPRCSCPRADTVDCNGLDLQVFPDNITRAAQHLSLQNNQLQELPYNELSCLSSLRTLNLHNNLISSEGLPDEAFESLTQLQHIYVAHNKLSVAPQFLPRSLRVADLAANQVTEIFPLTFGEKPELRSVYLHNNQLSNAGLPPDAFHGSEAVVTLSLSSNRLSYLPPSLPPSLERLHLQNNFISKVPRGALSRQIHLRELYLQHNQLTDSGLDATTFSKLHHLEYLDLSHNQLASVPAALPRSLAVLHLGRNCIRWVEAARLRGARGLRYLLLQHNQLGAMGLPPGALRPLRGLHTLHLYGNRLEHVPLALPRRLRALVLPHNHVTALGARDLAGMPGLAELNLAYNRLVSAHVHRRAFRPLRALRSLDLAGNRLTRVPGGLPGGLHTLRLQRNQLRALEPELLAGLNELRELSLAHNHLRIGDIGPGTWHELRALQVLDLSHNELSFVPPDLPEALEELHLQGNRIGHVGSEAFLSTPRLRALFLRANRLHMTSIAPEAFLGLLHLSVVDTAGNPEQVLVQLPPTAPHQPRAGGAPEPGGARHYSPDLWAPLGHRLRRLSTGTSTRLSQASRAAQPVPAKRLGQGHPFHTQGALGEAEACSSHTGHTDNANPAGHIPYAPCRWRQQQ</sequence>
<evidence type="ECO:0000313" key="4">
    <source>
        <dbReference type="Proteomes" id="UP000248482"/>
    </source>
</evidence>
<dbReference type="PANTHER" id="PTHR45712">
    <property type="entry name" value="AGAP008170-PA"/>
    <property type="match status" value="1"/>
</dbReference>
<feature type="region of interest" description="Disordered" evidence="3">
    <location>
        <begin position="638"/>
        <end position="703"/>
    </location>
</feature>
<dbReference type="SMART" id="SM00368">
    <property type="entry name" value="LRR_RI"/>
    <property type="match status" value="6"/>
</dbReference>
<keyword evidence="2" id="KW-0677">Repeat</keyword>
<dbReference type="GeneID" id="111162413"/>
<evidence type="ECO:0000256" key="3">
    <source>
        <dbReference type="SAM" id="MobiDB-lite"/>
    </source>
</evidence>
<feature type="compositionally biased region" description="Polar residues" evidence="3">
    <location>
        <begin position="677"/>
        <end position="686"/>
    </location>
</feature>
<dbReference type="PROSITE" id="PS51450">
    <property type="entry name" value="LRR"/>
    <property type="match status" value="3"/>
</dbReference>
<protein>
    <submittedName>
        <fullName evidence="5">Podocan-like protein 1</fullName>
    </submittedName>
</protein>
<dbReference type="Proteomes" id="UP000248482">
    <property type="component" value="Unplaced"/>
</dbReference>
<keyword evidence="4" id="KW-1185">Reference proteome</keyword>
<dbReference type="PANTHER" id="PTHR45712:SF5">
    <property type="entry name" value="PODOCAN-LIKE PROTEIN 1"/>
    <property type="match status" value="1"/>
</dbReference>
<gene>
    <name evidence="5" type="primary">LOC111162413</name>
</gene>
<dbReference type="FunFam" id="3.80.10.10:FF:002357">
    <property type="entry name" value="Podocan-like protein 1"/>
    <property type="match status" value="1"/>
</dbReference>
<reference evidence="5" key="1">
    <citation type="submission" date="2025-08" db="UniProtKB">
        <authorList>
            <consortium name="RefSeq"/>
        </authorList>
    </citation>
    <scope>IDENTIFICATION</scope>
    <source>
        <tissue evidence="5">Blood</tissue>
    </source>
</reference>
<dbReference type="Pfam" id="PF00560">
    <property type="entry name" value="LRR_1"/>
    <property type="match status" value="1"/>
</dbReference>
<accession>A0A2Y9LG14</accession>
<dbReference type="InterPro" id="IPR001611">
    <property type="entry name" value="Leu-rich_rpt"/>
</dbReference>
<dbReference type="RefSeq" id="XP_022382529.1">
    <property type="nucleotide sequence ID" value="XM_022526821.1"/>
</dbReference>
<evidence type="ECO:0000313" key="5">
    <source>
        <dbReference type="RefSeq" id="XP_022382529.1"/>
    </source>
</evidence>
<dbReference type="STRING" id="391180.A0A2Y9LG14"/>
<dbReference type="SMART" id="SM00369">
    <property type="entry name" value="LRR_TYP"/>
    <property type="match status" value="16"/>
</dbReference>
<name>A0A2Y9LG14_ENHLU</name>
<dbReference type="SMART" id="SM00364">
    <property type="entry name" value="LRR_BAC"/>
    <property type="match status" value="6"/>
</dbReference>
<dbReference type="Gene3D" id="3.80.10.10">
    <property type="entry name" value="Ribonuclease Inhibitor"/>
    <property type="match status" value="6"/>
</dbReference>
<dbReference type="Pfam" id="PF13855">
    <property type="entry name" value="LRR_8"/>
    <property type="match status" value="5"/>
</dbReference>
<dbReference type="SUPFAM" id="SSF52058">
    <property type="entry name" value="L domain-like"/>
    <property type="match status" value="2"/>
</dbReference>
<dbReference type="OrthoDB" id="10027416at2759"/>
<proteinExistence type="predicted"/>
<dbReference type="KEGG" id="elk:111162413"/>
<organism evidence="4 5">
    <name type="scientific">Enhydra lutris kenyoni</name>
    <name type="common">northern sea otter</name>
    <dbReference type="NCBI Taxonomy" id="391180"/>
    <lineage>
        <taxon>Eukaryota</taxon>
        <taxon>Metazoa</taxon>
        <taxon>Chordata</taxon>
        <taxon>Craniata</taxon>
        <taxon>Vertebrata</taxon>
        <taxon>Euteleostomi</taxon>
        <taxon>Mammalia</taxon>
        <taxon>Eutheria</taxon>
        <taxon>Laurasiatheria</taxon>
        <taxon>Carnivora</taxon>
        <taxon>Caniformia</taxon>
        <taxon>Musteloidea</taxon>
        <taxon>Mustelidae</taxon>
        <taxon>Lutrinae</taxon>
        <taxon>Enhydra</taxon>
    </lineage>
</organism>
<dbReference type="InterPro" id="IPR032675">
    <property type="entry name" value="LRR_dom_sf"/>
</dbReference>
<evidence type="ECO:0000256" key="1">
    <source>
        <dbReference type="ARBA" id="ARBA00022614"/>
    </source>
</evidence>
<dbReference type="AlphaFoldDB" id="A0A2Y9LG14"/>
<keyword evidence="1" id="KW-0433">Leucine-rich repeat</keyword>